<evidence type="ECO:0000256" key="5">
    <source>
        <dbReference type="ARBA" id="ARBA00023002"/>
    </source>
</evidence>
<evidence type="ECO:0000256" key="1">
    <source>
        <dbReference type="ARBA" id="ARBA00009333"/>
    </source>
</evidence>
<comment type="subunit">
    <text evidence="2">Homodimer.</text>
</comment>
<dbReference type="PIRSF" id="PIRSF000238">
    <property type="entry name" value="AhpF"/>
    <property type="match status" value="1"/>
</dbReference>
<dbReference type="Gene3D" id="3.50.50.60">
    <property type="entry name" value="FAD/NAD(P)-binding domain"/>
    <property type="match status" value="2"/>
</dbReference>
<dbReference type="SUPFAM" id="SSF52833">
    <property type="entry name" value="Thioredoxin-like"/>
    <property type="match status" value="2"/>
</dbReference>
<comment type="cofactor">
    <cofactor evidence="9">
        <name>FAD</name>
        <dbReference type="ChEBI" id="CHEBI:57692"/>
    </cofactor>
    <text evidence="9">Binds 1 FAD per subunit.</text>
</comment>
<keyword evidence="4 9" id="KW-0274">FAD</keyword>
<dbReference type="SUPFAM" id="SSF51905">
    <property type="entry name" value="FAD/NAD(P)-binding domain"/>
    <property type="match status" value="1"/>
</dbReference>
<dbReference type="AlphaFoldDB" id="A0A0B6RV43"/>
<comment type="similarity">
    <text evidence="1">Belongs to the class-II pyridine nucleotide-disulfide oxidoreductase family.</text>
</comment>
<evidence type="ECO:0000256" key="7">
    <source>
        <dbReference type="ARBA" id="ARBA00023157"/>
    </source>
</evidence>
<feature type="disulfide bond" description="Redox-active" evidence="10">
    <location>
        <begin position="365"/>
        <end position="368"/>
    </location>
</feature>
<keyword evidence="14" id="KW-1185">Reference proteome</keyword>
<dbReference type="GO" id="GO:0016668">
    <property type="term" value="F:oxidoreductase activity, acting on a sulfur group of donors, NAD(P) as acceptor"/>
    <property type="evidence" value="ECO:0007669"/>
    <property type="project" value="UniProtKB-ARBA"/>
</dbReference>
<sequence length="554" mass="59863">MRPPRRTPPRPPARCQKHYGIRIIMLDANLKNQLKSYLDKITRPIELVASLDDGAKSKELIELLNEIGSLSPRVTVVERRDDAERKPSFSIGEPGKPTGIRFAGIPMGHEFTSLVLALLQVGGHPLKLDDATIEQIRNLEGDFSFETYFSLTCQNCPEVVQALNVMALLNPRIRHVAIDGALFQNEVDERQIMAVPTMFVNGEHFGQGRSSVKEILAKLDTGASARAAKELDKKDVFDVLIVGGGPAGAAAAIYAARKGIRTGVVAERFGGQVLDTMAIENFVSVQETEGPKFAVALEQHVKQYEVDIMDVQRATALVPGAINEIRLESGATLKAKSVILSTGARWRELNVPGEREYRNKGVAYCPHCDGPLFKGKHVAVVGGGNSGVEAAIDLAGIVREVTLIEFGDALRADEVLQRKLRSLKNVTIITSAQTKELLGDGQKVNGLVYLERTTGETKRIELEGVFVQIGLVPNTEWLKGTIELSKHGEIVVDARGATSLPGVFAAGDVTTVPYKQIVIAVGEGAKASLSAFDYLIRQDVEAPVAAKVGEAVAA</sequence>
<dbReference type="InterPro" id="IPR044141">
    <property type="entry name" value="AhpF_NTD_C"/>
</dbReference>
<dbReference type="CDD" id="cd02974">
    <property type="entry name" value="AhpF_NTD_N"/>
    <property type="match status" value="1"/>
</dbReference>
<dbReference type="GO" id="GO:0102039">
    <property type="term" value="F:NADH-dependent peroxiredoxin activity"/>
    <property type="evidence" value="ECO:0007669"/>
    <property type="project" value="InterPro"/>
</dbReference>
<dbReference type="Gene3D" id="3.40.30.80">
    <property type="match status" value="1"/>
</dbReference>
<evidence type="ECO:0000259" key="11">
    <source>
        <dbReference type="Pfam" id="PF07992"/>
    </source>
</evidence>
<keyword evidence="5" id="KW-0560">Oxidoreductase</keyword>
<evidence type="ECO:0000256" key="3">
    <source>
        <dbReference type="ARBA" id="ARBA00022630"/>
    </source>
</evidence>
<dbReference type="PROSITE" id="PS00573">
    <property type="entry name" value="PYRIDINE_REDOX_2"/>
    <property type="match status" value="1"/>
</dbReference>
<evidence type="ECO:0000256" key="10">
    <source>
        <dbReference type="PIRSR" id="PIRSR000238-2"/>
    </source>
</evidence>
<organism evidence="13 14">
    <name type="scientific">Burkholderia plantarii</name>
    <dbReference type="NCBI Taxonomy" id="41899"/>
    <lineage>
        <taxon>Bacteria</taxon>
        <taxon>Pseudomonadati</taxon>
        <taxon>Pseudomonadota</taxon>
        <taxon>Betaproteobacteria</taxon>
        <taxon>Burkholderiales</taxon>
        <taxon>Burkholderiaceae</taxon>
        <taxon>Burkholderia</taxon>
    </lineage>
</organism>
<dbReference type="GO" id="GO:0050660">
    <property type="term" value="F:flavin adenine dinucleotide binding"/>
    <property type="evidence" value="ECO:0007669"/>
    <property type="project" value="InterPro"/>
</dbReference>
<dbReference type="InterPro" id="IPR036188">
    <property type="entry name" value="FAD/NAD-bd_sf"/>
</dbReference>
<dbReference type="GO" id="GO:0051287">
    <property type="term" value="F:NAD binding"/>
    <property type="evidence" value="ECO:0007669"/>
    <property type="project" value="InterPro"/>
</dbReference>
<evidence type="ECO:0000256" key="8">
    <source>
        <dbReference type="ARBA" id="ARBA00023284"/>
    </source>
</evidence>
<dbReference type="Pfam" id="PF07992">
    <property type="entry name" value="Pyr_redox_2"/>
    <property type="match status" value="1"/>
</dbReference>
<dbReference type="CDD" id="cd03026">
    <property type="entry name" value="AhpF_NTD_C"/>
    <property type="match status" value="1"/>
</dbReference>
<evidence type="ECO:0000313" key="14">
    <source>
        <dbReference type="Proteomes" id="UP000031838"/>
    </source>
</evidence>
<dbReference type="InterPro" id="IPR023753">
    <property type="entry name" value="FAD/NAD-binding_dom"/>
</dbReference>
<evidence type="ECO:0000256" key="4">
    <source>
        <dbReference type="ARBA" id="ARBA00022827"/>
    </source>
</evidence>
<dbReference type="InterPro" id="IPR012336">
    <property type="entry name" value="Thioredoxin-like_fold"/>
</dbReference>
<dbReference type="Pfam" id="PF13192">
    <property type="entry name" value="Thioredoxin_3"/>
    <property type="match status" value="1"/>
</dbReference>
<evidence type="ECO:0000259" key="12">
    <source>
        <dbReference type="Pfam" id="PF13192"/>
    </source>
</evidence>
<dbReference type="NCBIfam" id="TIGR03140">
    <property type="entry name" value="AhpF"/>
    <property type="match status" value="1"/>
</dbReference>
<feature type="binding site" evidence="9">
    <location>
        <begin position="498"/>
        <end position="508"/>
    </location>
    <ligand>
        <name>FAD</name>
        <dbReference type="ChEBI" id="CHEBI:57692"/>
    </ligand>
</feature>
<dbReference type="PRINTS" id="PR00368">
    <property type="entry name" value="FADPNR"/>
</dbReference>
<keyword evidence="9" id="KW-0521">NADP</keyword>
<dbReference type="EMBL" id="CP002581">
    <property type="protein sequence ID" value="AJK49227.1"/>
    <property type="molecule type" value="Genomic_DNA"/>
</dbReference>
<keyword evidence="3" id="KW-0285">Flavoprotein</keyword>
<dbReference type="InterPro" id="IPR012081">
    <property type="entry name" value="Alkyl_hydroperoxide_Rdtase_suF"/>
</dbReference>
<dbReference type="GO" id="GO:0000302">
    <property type="term" value="P:response to reactive oxygen species"/>
    <property type="evidence" value="ECO:0007669"/>
    <property type="project" value="InterPro"/>
</dbReference>
<feature type="binding site" evidence="9">
    <location>
        <begin position="377"/>
        <end position="391"/>
    </location>
    <ligand>
        <name>NAD(+)</name>
        <dbReference type="ChEBI" id="CHEBI:57540"/>
    </ligand>
</feature>
<name>A0A0B6RV43_BURPL</name>
<feature type="binding site" evidence="9">
    <location>
        <begin position="238"/>
        <end position="253"/>
    </location>
    <ligand>
        <name>FAD</name>
        <dbReference type="ChEBI" id="CHEBI:57692"/>
    </ligand>
</feature>
<evidence type="ECO:0000256" key="6">
    <source>
        <dbReference type="ARBA" id="ARBA00023027"/>
    </source>
</evidence>
<reference evidence="14" key="1">
    <citation type="submission" date="2011-03" db="EMBL/GenBank/DDBJ databases">
        <authorList>
            <person name="Voget S."/>
            <person name="Streit W.R."/>
            <person name="Jaeger K.E."/>
            <person name="Daniel R."/>
        </authorList>
    </citation>
    <scope>NUCLEOTIDE SEQUENCE [LARGE SCALE GENOMIC DNA]</scope>
    <source>
        <strain evidence="14">PG1</strain>
    </source>
</reference>
<dbReference type="PANTHER" id="PTHR48105">
    <property type="entry name" value="THIOREDOXIN REDUCTASE 1-RELATED-RELATED"/>
    <property type="match status" value="1"/>
</dbReference>
<dbReference type="FunFam" id="3.50.50.60:FF:000007">
    <property type="entry name" value="Alkyl hydroperoxide reductase, F subunit"/>
    <property type="match status" value="1"/>
</dbReference>
<accession>A0A0B6RV43</accession>
<dbReference type="KEGG" id="bgp:BGL_2c11490"/>
<reference evidence="13 14" key="2">
    <citation type="journal article" date="2016" name="Appl. Microbiol. Biotechnol.">
        <title>Mutations improving production and secretion of extracellular lipase by Burkholderia glumae PG1.</title>
        <authorList>
            <person name="Knapp A."/>
            <person name="Voget S."/>
            <person name="Gao R."/>
            <person name="Zaburannyi N."/>
            <person name="Krysciak D."/>
            <person name="Breuer M."/>
            <person name="Hauer B."/>
            <person name="Streit W.R."/>
            <person name="Muller R."/>
            <person name="Daniel R."/>
            <person name="Jaeger K.E."/>
        </authorList>
    </citation>
    <scope>NUCLEOTIDE SEQUENCE [LARGE SCALE GENOMIC DNA]</scope>
    <source>
        <strain evidence="13 14">PG1</strain>
    </source>
</reference>
<dbReference type="InterPro" id="IPR036249">
    <property type="entry name" value="Thioredoxin-like_sf"/>
</dbReference>
<dbReference type="InterPro" id="IPR050097">
    <property type="entry name" value="Ferredoxin-NADP_redctase_2"/>
</dbReference>
<keyword evidence="6 9" id="KW-0520">NAD</keyword>
<evidence type="ECO:0000256" key="2">
    <source>
        <dbReference type="ARBA" id="ARBA00011738"/>
    </source>
</evidence>
<dbReference type="PRINTS" id="PR00469">
    <property type="entry name" value="PNDRDTASEII"/>
</dbReference>
<protein>
    <submittedName>
        <fullName evidence="13">FAD-dependent pyridine nucleotide-disulfideoxidoreductase</fullName>
    </submittedName>
</protein>
<keyword evidence="8 10" id="KW-0676">Redox-active center</keyword>
<feature type="domain" description="Thioredoxin-like fold" evidence="12">
    <location>
        <begin position="149"/>
        <end position="216"/>
    </location>
</feature>
<evidence type="ECO:0000256" key="9">
    <source>
        <dbReference type="PIRSR" id="PIRSR000238-1"/>
    </source>
</evidence>
<dbReference type="Proteomes" id="UP000031838">
    <property type="component" value="Chromosome 2"/>
</dbReference>
<dbReference type="InterPro" id="IPR008255">
    <property type="entry name" value="Pyr_nucl-diS_OxRdtase_2_AS"/>
</dbReference>
<dbReference type="GO" id="GO:0005829">
    <property type="term" value="C:cytosol"/>
    <property type="evidence" value="ECO:0007669"/>
    <property type="project" value="UniProtKB-ARBA"/>
</dbReference>
<dbReference type="PROSITE" id="PS51354">
    <property type="entry name" value="GLUTAREDOXIN_2"/>
    <property type="match status" value="1"/>
</dbReference>
<dbReference type="GO" id="GO:0032991">
    <property type="term" value="C:protein-containing complex"/>
    <property type="evidence" value="ECO:0007669"/>
    <property type="project" value="UniProtKB-ARBA"/>
</dbReference>
<feature type="domain" description="FAD/NAD(P)-binding" evidence="11">
    <location>
        <begin position="237"/>
        <end position="524"/>
    </location>
</feature>
<evidence type="ECO:0000313" key="13">
    <source>
        <dbReference type="EMBL" id="AJK49227.1"/>
    </source>
</evidence>
<proteinExistence type="inferred from homology"/>
<gene>
    <name evidence="13" type="ORF">BGL_2c11490</name>
</gene>
<keyword evidence="7 10" id="KW-1015">Disulfide bond</keyword>
<dbReference type="HOGENOM" id="CLU_031864_4_0_4"/>
<dbReference type="InterPro" id="IPR044142">
    <property type="entry name" value="AhpF_NTD_N"/>
</dbReference>